<dbReference type="GO" id="GO:0015937">
    <property type="term" value="P:coenzyme A biosynthetic process"/>
    <property type="evidence" value="ECO:0007669"/>
    <property type="project" value="UniProtKB-UniRule"/>
</dbReference>
<feature type="binding site" evidence="9">
    <location>
        <position position="100"/>
    </location>
    <ligand>
        <name>ATP</name>
        <dbReference type="ChEBI" id="CHEBI:30616"/>
    </ligand>
</feature>
<keyword evidence="4 9" id="KW-0547">Nucleotide-binding</keyword>
<dbReference type="GO" id="GO:0005737">
    <property type="term" value="C:cytoplasm"/>
    <property type="evidence" value="ECO:0007669"/>
    <property type="project" value="UniProtKB-SubCell"/>
</dbReference>
<evidence type="ECO:0000256" key="8">
    <source>
        <dbReference type="ARBA" id="ARBA00029346"/>
    </source>
</evidence>
<comment type="similarity">
    <text evidence="9">Belongs to the bacterial CoaD family.</text>
</comment>
<dbReference type="NCBIfam" id="TIGR00125">
    <property type="entry name" value="cyt_tran_rel"/>
    <property type="match status" value="1"/>
</dbReference>
<evidence type="ECO:0000256" key="6">
    <source>
        <dbReference type="ARBA" id="ARBA00022842"/>
    </source>
</evidence>
<feature type="binding site" evidence="9">
    <location>
        <position position="43"/>
    </location>
    <ligand>
        <name>substrate</name>
    </ligand>
</feature>
<proteinExistence type="inferred from homology"/>
<feature type="site" description="Transition state stabilizer" evidence="9">
    <location>
        <position position="19"/>
    </location>
</feature>
<feature type="binding site" evidence="9">
    <location>
        <begin position="11"/>
        <end position="12"/>
    </location>
    <ligand>
        <name>ATP</name>
        <dbReference type="ChEBI" id="CHEBI:30616"/>
    </ligand>
</feature>
<feature type="binding site" evidence="9">
    <location>
        <position position="75"/>
    </location>
    <ligand>
        <name>substrate</name>
    </ligand>
</feature>
<keyword evidence="7 9" id="KW-0173">Coenzyme A biosynthesis</keyword>
<evidence type="ECO:0000259" key="10">
    <source>
        <dbReference type="Pfam" id="PF01467"/>
    </source>
</evidence>
<dbReference type="EMBL" id="DVMJ01000008">
    <property type="protein sequence ID" value="HIU12685.1"/>
    <property type="molecule type" value="Genomic_DNA"/>
</dbReference>
<evidence type="ECO:0000256" key="4">
    <source>
        <dbReference type="ARBA" id="ARBA00022741"/>
    </source>
</evidence>
<evidence type="ECO:0000256" key="9">
    <source>
        <dbReference type="HAMAP-Rule" id="MF_00151"/>
    </source>
</evidence>
<dbReference type="InterPro" id="IPR014729">
    <property type="entry name" value="Rossmann-like_a/b/a_fold"/>
</dbReference>
<organism evidence="11 12">
    <name type="scientific">Candidatus Fimiplasma intestinipullorum</name>
    <dbReference type="NCBI Taxonomy" id="2840825"/>
    <lineage>
        <taxon>Bacteria</taxon>
        <taxon>Bacillati</taxon>
        <taxon>Bacillota</taxon>
        <taxon>Clostridia</taxon>
        <taxon>Eubacteriales</taxon>
        <taxon>Candidatus Fimiplasma</taxon>
    </lineage>
</organism>
<dbReference type="PANTHER" id="PTHR21342:SF1">
    <property type="entry name" value="PHOSPHOPANTETHEINE ADENYLYLTRANSFERASE"/>
    <property type="match status" value="1"/>
</dbReference>
<dbReference type="NCBIfam" id="TIGR01510">
    <property type="entry name" value="coaD_prev_kdtB"/>
    <property type="match status" value="1"/>
</dbReference>
<dbReference type="InterPro" id="IPR004821">
    <property type="entry name" value="Cyt_trans-like"/>
</dbReference>
<comment type="subunit">
    <text evidence="9">Homohexamer.</text>
</comment>
<dbReference type="Proteomes" id="UP000824175">
    <property type="component" value="Unassembled WGS sequence"/>
</dbReference>
<comment type="catalytic activity">
    <reaction evidence="8 9">
        <text>(R)-4'-phosphopantetheine + ATP + H(+) = 3'-dephospho-CoA + diphosphate</text>
        <dbReference type="Rhea" id="RHEA:19801"/>
        <dbReference type="ChEBI" id="CHEBI:15378"/>
        <dbReference type="ChEBI" id="CHEBI:30616"/>
        <dbReference type="ChEBI" id="CHEBI:33019"/>
        <dbReference type="ChEBI" id="CHEBI:57328"/>
        <dbReference type="ChEBI" id="CHEBI:61723"/>
        <dbReference type="EC" id="2.7.7.3"/>
    </reaction>
</comment>
<evidence type="ECO:0000256" key="2">
    <source>
        <dbReference type="ARBA" id="ARBA00022679"/>
    </source>
</evidence>
<dbReference type="AlphaFoldDB" id="A0A9D1KZE1"/>
<feature type="binding site" evidence="9">
    <location>
        <position position="89"/>
    </location>
    <ligand>
        <name>substrate</name>
    </ligand>
</feature>
<reference evidence="11" key="1">
    <citation type="submission" date="2020-10" db="EMBL/GenBank/DDBJ databases">
        <authorList>
            <person name="Gilroy R."/>
        </authorList>
    </citation>
    <scope>NUCLEOTIDE SEQUENCE</scope>
    <source>
        <strain evidence="11">CHK195-11698</strain>
    </source>
</reference>
<name>A0A9D1KZE1_9FIRM</name>
<dbReference type="HAMAP" id="MF_00151">
    <property type="entry name" value="PPAT_bact"/>
    <property type="match status" value="1"/>
</dbReference>
<keyword evidence="3 9" id="KW-0548">Nucleotidyltransferase</keyword>
<dbReference type="Pfam" id="PF01467">
    <property type="entry name" value="CTP_transf_like"/>
    <property type="match status" value="1"/>
</dbReference>
<dbReference type="SUPFAM" id="SSF52374">
    <property type="entry name" value="Nucleotidylyl transferase"/>
    <property type="match status" value="1"/>
</dbReference>
<dbReference type="CDD" id="cd02163">
    <property type="entry name" value="PPAT"/>
    <property type="match status" value="1"/>
</dbReference>
<dbReference type="PRINTS" id="PR01020">
    <property type="entry name" value="LPSBIOSNTHSS"/>
</dbReference>
<sequence length="160" mass="18000">MKPVKAVYAGTFDPVTNGHIDIIDRASQMFEVLYVTILDNMNKNKMFTLEERLDLLKEATKDYENVIVTSSNKLAVEYAREVGAKVLVRGLRATTDFEYELQMALANQHLADDIDMVFLMTRARHSFISSSTVKEIALHHHTVEDLAPGCVAEALKKKIG</sequence>
<keyword evidence="5 9" id="KW-0067">ATP-binding</keyword>
<evidence type="ECO:0000313" key="12">
    <source>
        <dbReference type="Proteomes" id="UP000824175"/>
    </source>
</evidence>
<dbReference type="PANTHER" id="PTHR21342">
    <property type="entry name" value="PHOSPHOPANTETHEINE ADENYLYLTRANSFERASE"/>
    <property type="match status" value="1"/>
</dbReference>
<feature type="binding site" evidence="9">
    <location>
        <position position="19"/>
    </location>
    <ligand>
        <name>ATP</name>
        <dbReference type="ChEBI" id="CHEBI:30616"/>
    </ligand>
</feature>
<evidence type="ECO:0000313" key="11">
    <source>
        <dbReference type="EMBL" id="HIU12685.1"/>
    </source>
</evidence>
<dbReference type="GO" id="GO:0004595">
    <property type="term" value="F:pantetheine-phosphate adenylyltransferase activity"/>
    <property type="evidence" value="ECO:0007669"/>
    <property type="project" value="UniProtKB-UniRule"/>
</dbReference>
<gene>
    <name evidence="9 11" type="primary">coaD</name>
    <name evidence="11" type="ORF">IAD15_01240</name>
</gene>
<dbReference type="GO" id="GO:0005524">
    <property type="term" value="F:ATP binding"/>
    <property type="evidence" value="ECO:0007669"/>
    <property type="project" value="UniProtKB-KW"/>
</dbReference>
<reference evidence="11" key="2">
    <citation type="journal article" date="2021" name="PeerJ">
        <title>Extensive microbial diversity within the chicken gut microbiome revealed by metagenomics and culture.</title>
        <authorList>
            <person name="Gilroy R."/>
            <person name="Ravi A."/>
            <person name="Getino M."/>
            <person name="Pursley I."/>
            <person name="Horton D.L."/>
            <person name="Alikhan N.F."/>
            <person name="Baker D."/>
            <person name="Gharbi K."/>
            <person name="Hall N."/>
            <person name="Watson M."/>
            <person name="Adriaenssens E.M."/>
            <person name="Foster-Nyarko E."/>
            <person name="Jarju S."/>
            <person name="Secka A."/>
            <person name="Antonio M."/>
            <person name="Oren A."/>
            <person name="Chaudhuri R.R."/>
            <person name="La Ragione R."/>
            <person name="Hildebrand F."/>
            <person name="Pallen M.J."/>
        </authorList>
    </citation>
    <scope>NUCLEOTIDE SEQUENCE</scope>
    <source>
        <strain evidence="11">CHK195-11698</strain>
    </source>
</reference>
<evidence type="ECO:0000256" key="5">
    <source>
        <dbReference type="ARBA" id="ARBA00022840"/>
    </source>
</evidence>
<evidence type="ECO:0000256" key="7">
    <source>
        <dbReference type="ARBA" id="ARBA00022993"/>
    </source>
</evidence>
<feature type="domain" description="Cytidyltransferase-like" evidence="10">
    <location>
        <begin position="7"/>
        <end position="135"/>
    </location>
</feature>
<comment type="cofactor">
    <cofactor evidence="9">
        <name>Mg(2+)</name>
        <dbReference type="ChEBI" id="CHEBI:18420"/>
    </cofactor>
</comment>
<protein>
    <recommendedName>
        <fullName evidence="9">Phosphopantetheine adenylyltransferase</fullName>
        <ecNumber evidence="9">2.7.7.3</ecNumber>
    </recommendedName>
    <alternativeName>
        <fullName evidence="9">Dephospho-CoA pyrophosphorylase</fullName>
    </alternativeName>
    <alternativeName>
        <fullName evidence="9">Pantetheine-phosphate adenylyltransferase</fullName>
        <shortName evidence="9">PPAT</shortName>
    </alternativeName>
</protein>
<comment type="pathway">
    <text evidence="9">Cofactor biosynthesis; coenzyme A biosynthesis; CoA from (R)-pantothenate: step 4/5.</text>
</comment>
<comment type="function">
    <text evidence="9">Reversibly transfers an adenylyl group from ATP to 4'-phosphopantetheine, yielding dephospho-CoA (dPCoA) and pyrophosphate.</text>
</comment>
<feature type="binding site" evidence="9">
    <location>
        <begin position="90"/>
        <end position="92"/>
    </location>
    <ligand>
        <name>ATP</name>
        <dbReference type="ChEBI" id="CHEBI:30616"/>
    </ligand>
</feature>
<dbReference type="EC" id="2.7.7.3" evidence="9"/>
<dbReference type="InterPro" id="IPR001980">
    <property type="entry name" value="PPAT"/>
</dbReference>
<keyword evidence="6 9" id="KW-0460">Magnesium</keyword>
<evidence type="ECO:0000256" key="3">
    <source>
        <dbReference type="ARBA" id="ARBA00022695"/>
    </source>
</evidence>
<comment type="subcellular location">
    <subcellularLocation>
        <location evidence="9">Cytoplasm</location>
    </subcellularLocation>
</comment>
<feature type="binding site" evidence="9">
    <location>
        <begin position="125"/>
        <end position="131"/>
    </location>
    <ligand>
        <name>ATP</name>
        <dbReference type="ChEBI" id="CHEBI:30616"/>
    </ligand>
</feature>
<evidence type="ECO:0000256" key="1">
    <source>
        <dbReference type="ARBA" id="ARBA00022490"/>
    </source>
</evidence>
<keyword evidence="2 9" id="KW-0808">Transferase</keyword>
<accession>A0A9D1KZE1</accession>
<keyword evidence="1 9" id="KW-0963">Cytoplasm</keyword>
<dbReference type="Gene3D" id="3.40.50.620">
    <property type="entry name" value="HUPs"/>
    <property type="match status" value="1"/>
</dbReference>
<feature type="binding site" evidence="9">
    <location>
        <position position="11"/>
    </location>
    <ligand>
        <name>substrate</name>
    </ligand>
</feature>
<comment type="caution">
    <text evidence="11">The sequence shown here is derived from an EMBL/GenBank/DDBJ whole genome shotgun (WGS) entry which is preliminary data.</text>
</comment>